<reference evidence="1 2" key="1">
    <citation type="submission" date="2023-08" db="EMBL/GenBank/DDBJ databases">
        <title>Black Yeasts Isolated from many extreme environments.</title>
        <authorList>
            <person name="Coleine C."/>
            <person name="Stajich J.E."/>
            <person name="Selbmann L."/>
        </authorList>
    </citation>
    <scope>NUCLEOTIDE SEQUENCE [LARGE SCALE GENOMIC DNA]</scope>
    <source>
        <strain evidence="1 2">CCFEE 5910</strain>
    </source>
</reference>
<keyword evidence="2" id="KW-1185">Reference proteome</keyword>
<dbReference type="Proteomes" id="UP001309876">
    <property type="component" value="Unassembled WGS sequence"/>
</dbReference>
<protein>
    <submittedName>
        <fullName evidence="1">Uncharacterized protein</fullName>
    </submittedName>
</protein>
<gene>
    <name evidence="1" type="ORF">LTR05_005543</name>
</gene>
<dbReference type="AlphaFoldDB" id="A0AAN7SXW2"/>
<proteinExistence type="predicted"/>
<evidence type="ECO:0000313" key="2">
    <source>
        <dbReference type="Proteomes" id="UP001309876"/>
    </source>
</evidence>
<sequence length="442" mass="49852">MSSDNNEDLVNVFGDLNLDIEAPTEHSDAESTPEAQAFLGLPQHVRRTAYKEVFSTVTQLAVEPWQLHSNPSDLALFKAFVKKETEGKGTSSLLRSVCRQHISPLEILNDRQLYQEAADIIATVDCTLSVPANIAVEFFMKVLKDPSLSRLITSIRFANMLEVMEYGHNKKWTKQQKKVVPRPGLLILSFPNLKQVSVETCVSDIGQYLEKLPEAAKDAGKQDIHMLAWSIAELAVASKQKLLQVAATVGRTPVYDKTQHLSHVVKFARDFYGKQITEEPAPFGREQPKVVFELYLVQEPARGRPFCDGVRAYVHMGPDDTLNLVSAEPCVLYKHTKAPRHRPIPQHLDTLWHAMDYGRVNQVPRTWSDVETPPVDLTGPIDWNPFRPARQYPWVNLPEEYKTDFGSWAKAIDELAGKRVASNLNIWDDAQRVGRADYGSID</sequence>
<organism evidence="1 2">
    <name type="scientific">Lithohypha guttulata</name>
    <dbReference type="NCBI Taxonomy" id="1690604"/>
    <lineage>
        <taxon>Eukaryota</taxon>
        <taxon>Fungi</taxon>
        <taxon>Dikarya</taxon>
        <taxon>Ascomycota</taxon>
        <taxon>Pezizomycotina</taxon>
        <taxon>Eurotiomycetes</taxon>
        <taxon>Chaetothyriomycetidae</taxon>
        <taxon>Chaetothyriales</taxon>
        <taxon>Trichomeriaceae</taxon>
        <taxon>Lithohypha</taxon>
    </lineage>
</organism>
<accession>A0AAN7SXW2</accession>
<comment type="caution">
    <text evidence="1">The sequence shown here is derived from an EMBL/GenBank/DDBJ whole genome shotgun (WGS) entry which is preliminary data.</text>
</comment>
<dbReference type="EMBL" id="JAVRRJ010000005">
    <property type="protein sequence ID" value="KAK5084467.1"/>
    <property type="molecule type" value="Genomic_DNA"/>
</dbReference>
<evidence type="ECO:0000313" key="1">
    <source>
        <dbReference type="EMBL" id="KAK5084467.1"/>
    </source>
</evidence>
<name>A0AAN7SXW2_9EURO</name>